<feature type="binding site" evidence="18">
    <location>
        <position position="349"/>
    </location>
    <ligand>
        <name>UDP-N-acetyl-alpha-D-glucosamine</name>
        <dbReference type="ChEBI" id="CHEBI:57705"/>
    </ligand>
</feature>
<comment type="subunit">
    <text evidence="18">Homotrimer.</text>
</comment>
<dbReference type="Pfam" id="PF14602">
    <property type="entry name" value="Hexapep_2"/>
    <property type="match status" value="1"/>
</dbReference>
<feature type="active site" description="Proton acceptor" evidence="18">
    <location>
        <position position="346"/>
    </location>
</feature>
<feature type="binding site" evidence="18">
    <location>
        <begin position="8"/>
        <end position="11"/>
    </location>
    <ligand>
        <name>UDP-N-acetyl-alpha-D-glucosamine</name>
        <dbReference type="ChEBI" id="CHEBI:57705"/>
    </ligand>
</feature>
<comment type="pathway">
    <text evidence="18">Bacterial outer membrane biogenesis; LPS lipid A biosynthesis.</text>
</comment>
<evidence type="ECO:0000256" key="6">
    <source>
        <dbReference type="ARBA" id="ARBA00022695"/>
    </source>
</evidence>
<dbReference type="PANTHER" id="PTHR43584">
    <property type="entry name" value="NUCLEOTIDYL TRANSFERASE"/>
    <property type="match status" value="1"/>
</dbReference>
<dbReference type="CDD" id="cd02540">
    <property type="entry name" value="GT2_GlmU_N_bac"/>
    <property type="match status" value="1"/>
</dbReference>
<feature type="binding site" evidence="18">
    <location>
        <begin position="80"/>
        <end position="81"/>
    </location>
    <ligand>
        <name>UDP-N-acetyl-alpha-D-glucosamine</name>
        <dbReference type="ChEBI" id="CHEBI:57705"/>
    </ligand>
</feature>
<keyword evidence="12 18" id="KW-0511">Multifunctional enzyme</keyword>
<comment type="subcellular location">
    <subcellularLocation>
        <location evidence="1 18">Cytoplasm</location>
    </subcellularLocation>
</comment>
<keyword evidence="11 18" id="KW-0573">Peptidoglycan synthesis</keyword>
<feature type="binding site" evidence="18">
    <location>
        <position position="22"/>
    </location>
    <ligand>
        <name>UDP-N-acetyl-alpha-D-glucosamine</name>
        <dbReference type="ChEBI" id="CHEBI:57705"/>
    </ligand>
</feature>
<dbReference type="PANTHER" id="PTHR43584:SF3">
    <property type="entry name" value="BIFUNCTIONAL PROTEIN GLMU"/>
    <property type="match status" value="1"/>
</dbReference>
<feature type="binding site" evidence="18">
    <location>
        <position position="360"/>
    </location>
    <ligand>
        <name>UDP-N-acetyl-alpha-D-glucosamine</name>
        <dbReference type="ChEBI" id="CHEBI:57705"/>
    </ligand>
</feature>
<comment type="pathway">
    <text evidence="18">Nucleotide-sugar biosynthesis; UDP-N-acetyl-alpha-D-glucosamine biosynthesis; UDP-N-acetyl-alpha-D-glucosamine from N-acetyl-alpha-D-glucosamine 1-phosphate: step 1/1.</text>
</comment>
<dbReference type="GO" id="GO:0000902">
    <property type="term" value="P:cell morphogenesis"/>
    <property type="evidence" value="ECO:0007669"/>
    <property type="project" value="UniProtKB-UniRule"/>
</dbReference>
<feature type="binding site" evidence="18">
    <location>
        <position position="227"/>
    </location>
    <ligand>
        <name>Mg(2+)</name>
        <dbReference type="ChEBI" id="CHEBI:18420"/>
    </ligand>
</feature>
<dbReference type="GO" id="GO:0000287">
    <property type="term" value="F:magnesium ion binding"/>
    <property type="evidence" value="ECO:0007669"/>
    <property type="project" value="UniProtKB-UniRule"/>
</dbReference>
<dbReference type="InterPro" id="IPR029044">
    <property type="entry name" value="Nucleotide-diphossugar_trans"/>
</dbReference>
<dbReference type="GO" id="GO:0005737">
    <property type="term" value="C:cytoplasm"/>
    <property type="evidence" value="ECO:0007669"/>
    <property type="project" value="UniProtKB-SubCell"/>
</dbReference>
<evidence type="ECO:0000256" key="4">
    <source>
        <dbReference type="ARBA" id="ARBA00022490"/>
    </source>
</evidence>
<dbReference type="InterPro" id="IPR001451">
    <property type="entry name" value="Hexapep"/>
</dbReference>
<evidence type="ECO:0000256" key="5">
    <source>
        <dbReference type="ARBA" id="ARBA00022679"/>
    </source>
</evidence>
<feature type="binding site" evidence="18">
    <location>
        <position position="423"/>
    </location>
    <ligand>
        <name>acetyl-CoA</name>
        <dbReference type="ChEBI" id="CHEBI:57288"/>
    </ligand>
</feature>
<feature type="binding site" evidence="18">
    <location>
        <position position="334"/>
    </location>
    <ligand>
        <name>UDP-N-acetyl-alpha-D-glucosamine</name>
        <dbReference type="ChEBI" id="CHEBI:57705"/>
    </ligand>
</feature>
<comment type="similarity">
    <text evidence="2 18">In the C-terminal section; belongs to the transferase hexapeptide repeat family.</text>
</comment>
<dbReference type="HAMAP" id="MF_01631">
    <property type="entry name" value="GlmU"/>
    <property type="match status" value="1"/>
</dbReference>
<dbReference type="SUPFAM" id="SSF51161">
    <property type="entry name" value="Trimeric LpxA-like enzymes"/>
    <property type="match status" value="1"/>
</dbReference>
<feature type="binding site" evidence="18">
    <location>
        <position position="155"/>
    </location>
    <ligand>
        <name>UDP-N-acetyl-alpha-D-glucosamine</name>
        <dbReference type="ChEBI" id="CHEBI:57705"/>
    </ligand>
</feature>
<dbReference type="Gene3D" id="2.160.10.10">
    <property type="entry name" value="Hexapeptide repeat proteins"/>
    <property type="match status" value="1"/>
</dbReference>
<dbReference type="GO" id="GO:0016020">
    <property type="term" value="C:membrane"/>
    <property type="evidence" value="ECO:0007669"/>
    <property type="project" value="GOC"/>
</dbReference>
<keyword evidence="8 18" id="KW-0677">Repeat</keyword>
<comment type="cofactor">
    <cofactor evidence="18">
        <name>Mg(2+)</name>
        <dbReference type="ChEBI" id="CHEBI:18420"/>
    </cofactor>
    <text evidence="18">Binds 1 Mg(2+) ion per subunit.</text>
</comment>
<evidence type="ECO:0000256" key="17">
    <source>
        <dbReference type="ARBA" id="ARBA00049628"/>
    </source>
</evidence>
<feature type="binding site" evidence="18">
    <location>
        <begin position="369"/>
        <end position="370"/>
    </location>
    <ligand>
        <name>acetyl-CoA</name>
        <dbReference type="ChEBI" id="CHEBI:57288"/>
    </ligand>
</feature>
<dbReference type="InterPro" id="IPR050065">
    <property type="entry name" value="GlmU-like"/>
</dbReference>
<evidence type="ECO:0000313" key="20">
    <source>
        <dbReference type="EMBL" id="QDL92232.1"/>
    </source>
</evidence>
<dbReference type="Gene3D" id="3.90.550.10">
    <property type="entry name" value="Spore Coat Polysaccharide Biosynthesis Protein SpsA, Chain A"/>
    <property type="match status" value="1"/>
</dbReference>
<dbReference type="OrthoDB" id="9775031at2"/>
<dbReference type="Pfam" id="PF12804">
    <property type="entry name" value="NTP_transf_3"/>
    <property type="match status" value="1"/>
</dbReference>
<dbReference type="EC" id="2.3.1.157" evidence="18"/>
<evidence type="ECO:0000256" key="10">
    <source>
        <dbReference type="ARBA" id="ARBA00022960"/>
    </source>
</evidence>
<evidence type="ECO:0000256" key="16">
    <source>
        <dbReference type="ARBA" id="ARBA00048493"/>
    </source>
</evidence>
<feature type="binding site" evidence="18">
    <location>
        <begin position="103"/>
        <end position="105"/>
    </location>
    <ligand>
        <name>UDP-N-acetyl-alpha-D-glucosamine</name>
        <dbReference type="ChEBI" id="CHEBI:57705"/>
    </ligand>
</feature>
<accession>A0A5B8FZU7</accession>
<feature type="binding site" evidence="18">
    <location>
        <position position="363"/>
    </location>
    <ligand>
        <name>acetyl-CoA</name>
        <dbReference type="ChEBI" id="CHEBI:57288"/>
    </ligand>
</feature>
<dbReference type="InterPro" id="IPR011004">
    <property type="entry name" value="Trimer_LpxA-like_sf"/>
</dbReference>
<dbReference type="GO" id="GO:0009245">
    <property type="term" value="P:lipid A biosynthetic process"/>
    <property type="evidence" value="ECO:0007669"/>
    <property type="project" value="UniProtKB-UniRule"/>
</dbReference>
<comment type="similarity">
    <text evidence="3 18">In the N-terminal section; belongs to the N-acetylglucosamine-1-phosphate uridyltransferase family.</text>
</comment>
<keyword evidence="10 18" id="KW-0133">Cell shape</keyword>
<comment type="catalytic activity">
    <reaction evidence="16 18">
        <text>N-acetyl-alpha-D-glucosamine 1-phosphate + UTP + H(+) = UDP-N-acetyl-alpha-D-glucosamine + diphosphate</text>
        <dbReference type="Rhea" id="RHEA:13509"/>
        <dbReference type="ChEBI" id="CHEBI:15378"/>
        <dbReference type="ChEBI" id="CHEBI:33019"/>
        <dbReference type="ChEBI" id="CHEBI:46398"/>
        <dbReference type="ChEBI" id="CHEBI:57705"/>
        <dbReference type="ChEBI" id="CHEBI:57776"/>
        <dbReference type="EC" id="2.7.7.23"/>
    </reaction>
</comment>
<evidence type="ECO:0000256" key="13">
    <source>
        <dbReference type="ARBA" id="ARBA00023315"/>
    </source>
</evidence>
<evidence type="ECO:0000256" key="9">
    <source>
        <dbReference type="ARBA" id="ARBA00022842"/>
    </source>
</evidence>
<dbReference type="InterPro" id="IPR038009">
    <property type="entry name" value="GlmU_C_LbH"/>
</dbReference>
<keyword evidence="6 18" id="KW-0548">Nucleotidyltransferase</keyword>
<keyword evidence="21" id="KW-1185">Reference proteome</keyword>
<protein>
    <recommendedName>
        <fullName evidence="18">Bifunctional protein GlmU</fullName>
    </recommendedName>
    <domain>
        <recommendedName>
            <fullName evidence="18">UDP-N-acetylglucosamine pyrophosphorylase</fullName>
            <ecNumber evidence="18">2.7.7.23</ecNumber>
        </recommendedName>
        <alternativeName>
            <fullName evidence="18">N-acetylglucosamine-1-phosphate uridyltransferase</fullName>
        </alternativeName>
    </domain>
    <domain>
        <recommendedName>
            <fullName evidence="18">Glucosamine-1-phosphate N-acetyltransferase</fullName>
            <ecNumber evidence="18">2.3.1.157</ecNumber>
        </recommendedName>
    </domain>
</protein>
<comment type="catalytic activity">
    <reaction evidence="15 18">
        <text>alpha-D-glucosamine 1-phosphate + acetyl-CoA = N-acetyl-alpha-D-glucosamine 1-phosphate + CoA + H(+)</text>
        <dbReference type="Rhea" id="RHEA:13725"/>
        <dbReference type="ChEBI" id="CHEBI:15378"/>
        <dbReference type="ChEBI" id="CHEBI:57287"/>
        <dbReference type="ChEBI" id="CHEBI:57288"/>
        <dbReference type="ChEBI" id="CHEBI:57776"/>
        <dbReference type="ChEBI" id="CHEBI:58516"/>
        <dbReference type="EC" id="2.3.1.157"/>
    </reaction>
</comment>
<dbReference type="RefSeq" id="WP_138572857.1">
    <property type="nucleotide sequence ID" value="NZ_CP040818.1"/>
</dbReference>
<evidence type="ECO:0000256" key="11">
    <source>
        <dbReference type="ARBA" id="ARBA00022984"/>
    </source>
</evidence>
<dbReference type="UniPathway" id="UPA00113">
    <property type="reaction ID" value="UER00532"/>
</dbReference>
<gene>
    <name evidence="18 20" type="primary">glmU</name>
    <name evidence="20" type="ORF">FDP22_10850</name>
</gene>
<feature type="region of interest" description="Pyrophosphorylase" evidence="18">
    <location>
        <begin position="1"/>
        <end position="229"/>
    </location>
</feature>
<feature type="binding site" evidence="18">
    <location>
        <position position="75"/>
    </location>
    <ligand>
        <name>UDP-N-acetyl-alpha-D-glucosamine</name>
        <dbReference type="ChEBI" id="CHEBI:57705"/>
    </ligand>
</feature>
<dbReference type="AlphaFoldDB" id="A0A5B8FZU7"/>
<dbReference type="GO" id="GO:0009252">
    <property type="term" value="P:peptidoglycan biosynthetic process"/>
    <property type="evidence" value="ECO:0007669"/>
    <property type="project" value="UniProtKB-UniRule"/>
</dbReference>
<keyword evidence="4 18" id="KW-0963">Cytoplasm</keyword>
<feature type="region of interest" description="N-acetyltransferase" evidence="18">
    <location>
        <begin position="251"/>
        <end position="456"/>
    </location>
</feature>
<comment type="function">
    <text evidence="17 18">Catalyzes the last two sequential reactions in the de novo biosynthetic pathway for UDP-N-acetylglucosamine (UDP-GlcNAc). The C-terminal domain catalyzes the transfer of acetyl group from acetyl coenzyme A to glucosamine-1-phosphate (GlcN-1-P) to produce N-acetylglucosamine-1-phosphate (GlcNAc-1-P), which is converted into UDP-GlcNAc by the transfer of uridine 5-monophosphate (from uridine 5-triphosphate), a reaction catalyzed by the N-terminal domain.</text>
</comment>
<keyword evidence="5 18" id="KW-0808">Transferase</keyword>
<evidence type="ECO:0000256" key="15">
    <source>
        <dbReference type="ARBA" id="ARBA00048247"/>
    </source>
</evidence>
<dbReference type="SUPFAM" id="SSF53448">
    <property type="entry name" value="Nucleotide-diphospho-sugar transferases"/>
    <property type="match status" value="1"/>
</dbReference>
<keyword evidence="13 18" id="KW-0012">Acyltransferase</keyword>
<dbReference type="KEGG" id="ppru:FDP22_10850"/>
<dbReference type="Pfam" id="PF00132">
    <property type="entry name" value="Hexapep"/>
    <property type="match status" value="1"/>
</dbReference>
<dbReference type="NCBIfam" id="NF010933">
    <property type="entry name" value="PRK14353.1"/>
    <property type="match status" value="1"/>
</dbReference>
<dbReference type="GO" id="GO:0003977">
    <property type="term" value="F:UDP-N-acetylglucosamine diphosphorylase activity"/>
    <property type="evidence" value="ECO:0007669"/>
    <property type="project" value="UniProtKB-UniRule"/>
</dbReference>
<feature type="binding site" evidence="18">
    <location>
        <position position="316"/>
    </location>
    <ligand>
        <name>UDP-N-acetyl-alpha-D-glucosamine</name>
        <dbReference type="ChEBI" id="CHEBI:57705"/>
    </ligand>
</feature>
<dbReference type="NCBIfam" id="TIGR01173">
    <property type="entry name" value="glmU"/>
    <property type="match status" value="1"/>
</dbReference>
<dbReference type="InterPro" id="IPR025877">
    <property type="entry name" value="MobA-like_NTP_Trfase"/>
</dbReference>
<dbReference type="UniPathway" id="UPA00973"/>
<evidence type="ECO:0000256" key="8">
    <source>
        <dbReference type="ARBA" id="ARBA00022737"/>
    </source>
</evidence>
<evidence type="ECO:0000256" key="3">
    <source>
        <dbReference type="ARBA" id="ARBA00007947"/>
    </source>
</evidence>
<keyword evidence="14 18" id="KW-0961">Cell wall biogenesis/degradation</keyword>
<organism evidence="20 21">
    <name type="scientific">Paroceanicella profunda</name>
    <dbReference type="NCBI Taxonomy" id="2579971"/>
    <lineage>
        <taxon>Bacteria</taxon>
        <taxon>Pseudomonadati</taxon>
        <taxon>Pseudomonadota</taxon>
        <taxon>Alphaproteobacteria</taxon>
        <taxon>Rhodobacterales</taxon>
        <taxon>Paracoccaceae</taxon>
        <taxon>Paroceanicella</taxon>
    </lineage>
</organism>
<feature type="region of interest" description="Linker" evidence="18">
    <location>
        <begin position="230"/>
        <end position="250"/>
    </location>
</feature>
<proteinExistence type="inferred from homology"/>
<dbReference type="CDD" id="cd03353">
    <property type="entry name" value="LbH_GlmU_C"/>
    <property type="match status" value="1"/>
</dbReference>
<evidence type="ECO:0000256" key="14">
    <source>
        <dbReference type="ARBA" id="ARBA00023316"/>
    </source>
</evidence>
<evidence type="ECO:0000256" key="1">
    <source>
        <dbReference type="ARBA" id="ARBA00004496"/>
    </source>
</evidence>
<sequence>MSSAVVILAAGLGSRMVSEMPKVLHRVAGEPMLAHVLATAAELEPEVTVVITGHGAEQVEALASALCAQAQFARQAEQLGTGHAVLQALPALEGVEGDVFILYGDTPFIRPDTLEKMRAARASGAGLVVLGFEAAEPAGYGRLVREGGELVAIVEERDADAAVRALTLCNSGVMCVEAGLLRSLLPRVGNENAKGEYYLTDLVALARGAGARAGVVVCGEAETLGVNSRADLAAAEAAFQAGRRREMMEAGVTLTAPETVFFARDTMIGADTVIGQNVVFGPGVTIENGAEIRPFCHLEGCHVSSGAQVGPYARLRPGAELGADVRVGNFVEIKEAQIDKGAKINHLSYVGDASVGEAANLGAGTITCNYDGVMKHRTRIGARAFIGSNGVLVAPVGIGDDAFVAAGSVITSDVAPGALALARGRQENKPGLGLRLRERLKAIKAGRAAAADKGKG</sequence>
<evidence type="ECO:0000259" key="19">
    <source>
        <dbReference type="Pfam" id="PF12804"/>
    </source>
</evidence>
<feature type="binding site" evidence="18">
    <location>
        <position position="388"/>
    </location>
    <ligand>
        <name>acetyl-CoA</name>
        <dbReference type="ChEBI" id="CHEBI:57288"/>
    </ligand>
</feature>
<dbReference type="Proteomes" id="UP000305888">
    <property type="component" value="Chromosome"/>
</dbReference>
<dbReference type="InterPro" id="IPR005882">
    <property type="entry name" value="Bifunctional_GlmU"/>
</dbReference>
<dbReference type="GO" id="GO:0019134">
    <property type="term" value="F:glucosamine-1-phosphate N-acetyltransferase activity"/>
    <property type="evidence" value="ECO:0007669"/>
    <property type="project" value="UniProtKB-UniRule"/>
</dbReference>
<dbReference type="GO" id="GO:0006048">
    <property type="term" value="P:UDP-N-acetylglucosamine biosynthetic process"/>
    <property type="evidence" value="ECO:0007669"/>
    <property type="project" value="UniProtKB-UniPathway"/>
</dbReference>
<name>A0A5B8FZU7_9RHOB</name>
<comment type="pathway">
    <text evidence="18">Nucleotide-sugar biosynthesis; UDP-N-acetyl-alpha-D-glucosamine biosynthesis; N-acetyl-alpha-D-glucosamine 1-phosphate from alpha-D-glucosamine 6-phosphate (route II): step 2/2.</text>
</comment>
<feature type="binding site" evidence="18">
    <location>
        <position position="406"/>
    </location>
    <ligand>
        <name>acetyl-CoA</name>
        <dbReference type="ChEBI" id="CHEBI:57288"/>
    </ligand>
</feature>
<feature type="domain" description="MobA-like NTP transferase" evidence="19">
    <location>
        <begin position="5"/>
        <end position="145"/>
    </location>
</feature>
<feature type="binding site" evidence="18">
    <location>
        <position position="105"/>
    </location>
    <ligand>
        <name>Mg(2+)</name>
        <dbReference type="ChEBI" id="CHEBI:18420"/>
    </ligand>
</feature>
<evidence type="ECO:0000256" key="2">
    <source>
        <dbReference type="ARBA" id="ARBA00007707"/>
    </source>
</evidence>
<evidence type="ECO:0000256" key="12">
    <source>
        <dbReference type="ARBA" id="ARBA00023268"/>
    </source>
</evidence>
<dbReference type="EMBL" id="CP040818">
    <property type="protein sequence ID" value="QDL92232.1"/>
    <property type="molecule type" value="Genomic_DNA"/>
</dbReference>
<evidence type="ECO:0000256" key="18">
    <source>
        <dbReference type="HAMAP-Rule" id="MF_01631"/>
    </source>
</evidence>
<dbReference type="GO" id="GO:0008360">
    <property type="term" value="P:regulation of cell shape"/>
    <property type="evidence" value="ECO:0007669"/>
    <property type="project" value="UniProtKB-KW"/>
</dbReference>
<keyword evidence="9 18" id="KW-0460">Magnesium</keyword>
<feature type="binding site" evidence="18">
    <location>
        <position position="227"/>
    </location>
    <ligand>
        <name>UDP-N-acetyl-alpha-D-glucosamine</name>
        <dbReference type="ChEBI" id="CHEBI:57705"/>
    </ligand>
</feature>
<dbReference type="EC" id="2.7.7.23" evidence="18"/>
<keyword evidence="7 18" id="KW-0479">Metal-binding</keyword>
<feature type="binding site" evidence="18">
    <location>
        <position position="170"/>
    </location>
    <ligand>
        <name>UDP-N-acetyl-alpha-D-glucosamine</name>
        <dbReference type="ChEBI" id="CHEBI:57705"/>
    </ligand>
</feature>
<reference evidence="20 21" key="1">
    <citation type="submission" date="2019-06" db="EMBL/GenBank/DDBJ databases">
        <title>Genome sequence of Rhodobacteraceae bacterium D4M1.</title>
        <authorList>
            <person name="Cao J."/>
        </authorList>
    </citation>
    <scope>NUCLEOTIDE SEQUENCE [LARGE SCALE GENOMIC DNA]</scope>
    <source>
        <strain evidence="20 21">D4M1</strain>
    </source>
</reference>
<evidence type="ECO:0000313" key="21">
    <source>
        <dbReference type="Proteomes" id="UP000305888"/>
    </source>
</evidence>
<evidence type="ECO:0000256" key="7">
    <source>
        <dbReference type="ARBA" id="ARBA00022723"/>
    </source>
</evidence>
<feature type="binding site" evidence="18">
    <location>
        <position position="141"/>
    </location>
    <ligand>
        <name>UDP-N-acetyl-alpha-D-glucosamine</name>
        <dbReference type="ChEBI" id="CHEBI:57705"/>
    </ligand>
</feature>
<dbReference type="GO" id="GO:0071555">
    <property type="term" value="P:cell wall organization"/>
    <property type="evidence" value="ECO:0007669"/>
    <property type="project" value="UniProtKB-KW"/>
</dbReference>